<sequence length="994" mass="107903">MHIFTPNHVHLIAACSPPSSALLSAGPEYRPNAQELSKLTYYAANRPGKINKLGSELEKRIKSDSHKAQAGNARARASLLINLAILRDLAVECRREISLLSPSLVASIKNALDALLTDLEVSARAASVFTAWCTYTDGHVIGADAMLNQDYLSILHKFADQSVADRKSVDDEMRNRARLVGLAALNGVVTSDVLYSSSTHFKAQVSVIIQPILYHIINTDPEALEESAVKVKGKTTTSYLQEYRTKPQLERRAASIHAHVDGESGPSTSEVVDASLRVLLNLMQHSSGGQVGVITQAIFESLEQLQGWERKSQCQWLAQKICEWTQYQYRYALPTRLVEQLLDTQDSPEPTSQQVTLVAMVTMVFTSSIPLINLSTSDIISNLISLVLRRVSILPDDPLLPALVEAISSLGCHIYYSDQISDLAAELISRLTSIENQSVLRAESENGGKARSQAVRTLLSGLLGLMNAANNHAQPNELERQNSMIKAPSVSQRSEGETVASDPHPRVLRRTRVSAETWRETLTFLCDADFPVRSDYAQSLVNYMRIEIPKREAHIASDGVRRPAPLSETSPTVQVNSVNLLLFGDSTSRFLHAVHAHVYILATSTLVNVFNVTPSPDGSRSADLASTGVVSAIMEDDSGSVGNSIDPHTSSPQRCRSLVPSTPTKRQSTLQRLVDPSTRVSSSTTASLSDYAHILMVLIVIHEEMPIRSLLTGVPMLLALDDAATCDANSDELTKQRAKAVLTVLAQVWLKMAKTWNCPELAAIATEAMDSLDGPPHLPSLAVQMPGVLRPAEQPVLFGDEHVTIPLARVDTARAVVFLSASRSAQEATGLDEESLHRRLTTKWSPELALKESVERPSSTRHVTDGTSHLKLSPALMAIENMSLASLTRSVRGGVGVSDLREALEGRNNASNPALAKAPSLSTLDHTSSYDHRLELTKVRSRPKKRSPAPGTGNVRDVLDGLGIGKQSGNNLLKASFPALQKSATQSSSLAPDS</sequence>
<dbReference type="SUPFAM" id="SSF48371">
    <property type="entry name" value="ARM repeat"/>
    <property type="match status" value="1"/>
</dbReference>
<feature type="region of interest" description="Disordered" evidence="2">
    <location>
        <begin position="474"/>
        <end position="508"/>
    </location>
</feature>
<evidence type="ECO:0000313" key="4">
    <source>
        <dbReference type="Proteomes" id="UP000053558"/>
    </source>
</evidence>
<dbReference type="InterPro" id="IPR039786">
    <property type="entry name" value="EFR3"/>
</dbReference>
<reference evidence="4" key="1">
    <citation type="journal article" date="2012" name="Science">
        <title>The Paleozoic origin of enzymatic lignin decomposition reconstructed from 31 fungal genomes.</title>
        <authorList>
            <person name="Floudas D."/>
            <person name="Binder M."/>
            <person name="Riley R."/>
            <person name="Barry K."/>
            <person name="Blanchette R.A."/>
            <person name="Henrissat B."/>
            <person name="Martinez A.T."/>
            <person name="Otillar R."/>
            <person name="Spatafora J.W."/>
            <person name="Yadav J.S."/>
            <person name="Aerts A."/>
            <person name="Benoit I."/>
            <person name="Boyd A."/>
            <person name="Carlson A."/>
            <person name="Copeland A."/>
            <person name="Coutinho P.M."/>
            <person name="de Vries R.P."/>
            <person name="Ferreira P."/>
            <person name="Findley K."/>
            <person name="Foster B."/>
            <person name="Gaskell J."/>
            <person name="Glotzer D."/>
            <person name="Gorecki P."/>
            <person name="Heitman J."/>
            <person name="Hesse C."/>
            <person name="Hori C."/>
            <person name="Igarashi K."/>
            <person name="Jurgens J.A."/>
            <person name="Kallen N."/>
            <person name="Kersten P."/>
            <person name="Kohler A."/>
            <person name="Kuees U."/>
            <person name="Kumar T.K.A."/>
            <person name="Kuo A."/>
            <person name="LaButti K."/>
            <person name="Larrondo L.F."/>
            <person name="Lindquist E."/>
            <person name="Ling A."/>
            <person name="Lombard V."/>
            <person name="Lucas S."/>
            <person name="Lundell T."/>
            <person name="Martin R."/>
            <person name="McLaughlin D.J."/>
            <person name="Morgenstern I."/>
            <person name="Morin E."/>
            <person name="Murat C."/>
            <person name="Nagy L.G."/>
            <person name="Nolan M."/>
            <person name="Ohm R.A."/>
            <person name="Patyshakuliyeva A."/>
            <person name="Rokas A."/>
            <person name="Ruiz-Duenas F.J."/>
            <person name="Sabat G."/>
            <person name="Salamov A."/>
            <person name="Samejima M."/>
            <person name="Schmutz J."/>
            <person name="Slot J.C."/>
            <person name="St John F."/>
            <person name="Stenlid J."/>
            <person name="Sun H."/>
            <person name="Sun S."/>
            <person name="Syed K."/>
            <person name="Tsang A."/>
            <person name="Wiebenga A."/>
            <person name="Young D."/>
            <person name="Pisabarro A."/>
            <person name="Eastwood D.C."/>
            <person name="Martin F."/>
            <person name="Cullen D."/>
            <person name="Grigoriev I.V."/>
            <person name="Hibbett D.S."/>
        </authorList>
    </citation>
    <scope>NUCLEOTIDE SEQUENCE [LARGE SCALE GENOMIC DNA]</scope>
    <source>
        <strain evidence="4">RWD-64-598 SS2</strain>
    </source>
</reference>
<evidence type="ECO:0000256" key="1">
    <source>
        <dbReference type="ARBA" id="ARBA00010216"/>
    </source>
</evidence>
<dbReference type="KEGG" id="cput:CONPUDRAFT_164944"/>
<dbReference type="InterPro" id="IPR016024">
    <property type="entry name" value="ARM-type_fold"/>
</dbReference>
<name>A0A5M3MUD3_CONPW</name>
<evidence type="ECO:0000313" key="3">
    <source>
        <dbReference type="EMBL" id="EIW82325.1"/>
    </source>
</evidence>
<protein>
    <recommendedName>
        <fullName evidence="5">Cellular morphogenesis-related protein</fullName>
    </recommendedName>
</protein>
<dbReference type="AlphaFoldDB" id="A0A5M3MUD3"/>
<dbReference type="Pfam" id="PF21072">
    <property type="entry name" value="EFR3"/>
    <property type="match status" value="1"/>
</dbReference>
<accession>A0A5M3MUD3</accession>
<proteinExistence type="inferred from homology"/>
<evidence type="ECO:0008006" key="5">
    <source>
        <dbReference type="Google" id="ProtNLM"/>
    </source>
</evidence>
<comment type="similarity">
    <text evidence="1">Belongs to the EFR3 family.</text>
</comment>
<feature type="compositionally biased region" description="Polar residues" evidence="2">
    <location>
        <begin position="481"/>
        <end position="493"/>
    </location>
</feature>
<gene>
    <name evidence="3" type="ORF">CONPUDRAFT_164944</name>
</gene>
<organism evidence="3 4">
    <name type="scientific">Coniophora puteana (strain RWD-64-598)</name>
    <name type="common">Brown rot fungus</name>
    <dbReference type="NCBI Taxonomy" id="741705"/>
    <lineage>
        <taxon>Eukaryota</taxon>
        <taxon>Fungi</taxon>
        <taxon>Dikarya</taxon>
        <taxon>Basidiomycota</taxon>
        <taxon>Agaricomycotina</taxon>
        <taxon>Agaricomycetes</taxon>
        <taxon>Agaricomycetidae</taxon>
        <taxon>Boletales</taxon>
        <taxon>Coniophorineae</taxon>
        <taxon>Coniophoraceae</taxon>
        <taxon>Coniophora</taxon>
    </lineage>
</organism>
<keyword evidence="4" id="KW-1185">Reference proteome</keyword>
<feature type="compositionally biased region" description="Polar residues" evidence="2">
    <location>
        <begin position="642"/>
        <end position="671"/>
    </location>
</feature>
<comment type="caution">
    <text evidence="3">The sequence shown here is derived from an EMBL/GenBank/DDBJ whole genome shotgun (WGS) entry which is preliminary data.</text>
</comment>
<dbReference type="PANTHER" id="PTHR47766">
    <property type="entry name" value="PROTEIN EFR3"/>
    <property type="match status" value="1"/>
</dbReference>
<feature type="region of interest" description="Disordered" evidence="2">
    <location>
        <begin position="940"/>
        <end position="962"/>
    </location>
</feature>
<evidence type="ECO:0000256" key="2">
    <source>
        <dbReference type="SAM" id="MobiDB-lite"/>
    </source>
</evidence>
<feature type="region of interest" description="Disordered" evidence="2">
    <location>
        <begin position="908"/>
        <end position="928"/>
    </location>
</feature>
<dbReference type="PANTHER" id="PTHR47766:SF1">
    <property type="entry name" value="PROTEIN EFR3"/>
    <property type="match status" value="1"/>
</dbReference>
<dbReference type="OrthoDB" id="274691at2759"/>
<dbReference type="Proteomes" id="UP000053558">
    <property type="component" value="Unassembled WGS sequence"/>
</dbReference>
<feature type="region of interest" description="Disordered" evidence="2">
    <location>
        <begin position="642"/>
        <end position="678"/>
    </location>
</feature>
<dbReference type="OMA" id="EWTQYQY"/>
<dbReference type="InterPro" id="IPR049150">
    <property type="entry name" value="EFR3_HEAT-like_rpt"/>
</dbReference>
<dbReference type="EMBL" id="JH711577">
    <property type="protein sequence ID" value="EIW82325.1"/>
    <property type="molecule type" value="Genomic_DNA"/>
</dbReference>
<dbReference type="GeneID" id="19205231"/>
<dbReference type="GO" id="GO:0072659">
    <property type="term" value="P:protein localization to plasma membrane"/>
    <property type="evidence" value="ECO:0007669"/>
    <property type="project" value="InterPro"/>
</dbReference>
<dbReference type="RefSeq" id="XP_007768032.1">
    <property type="nucleotide sequence ID" value="XM_007769842.1"/>
</dbReference>